<evidence type="ECO:0000256" key="8">
    <source>
        <dbReference type="ARBA" id="ARBA00022679"/>
    </source>
</evidence>
<keyword evidence="6 15" id="KW-0963">Cytoplasm</keyword>
<dbReference type="PANTHER" id="PTHR43340">
    <property type="entry name" value="HYPOXANTHINE-GUANINE PHOSPHORIBOSYLTRANSFERASE"/>
    <property type="match status" value="1"/>
</dbReference>
<proteinExistence type="inferred from homology"/>
<evidence type="ECO:0000256" key="3">
    <source>
        <dbReference type="ARBA" id="ARBA00004669"/>
    </source>
</evidence>
<dbReference type="InterPro" id="IPR000836">
    <property type="entry name" value="PRTase_dom"/>
</dbReference>
<dbReference type="GO" id="GO:0046100">
    <property type="term" value="P:hypoxanthine metabolic process"/>
    <property type="evidence" value="ECO:0007669"/>
    <property type="project" value="TreeGrafter"/>
</dbReference>
<comment type="similarity">
    <text evidence="4 15">Belongs to the purine/pyrimidine phosphoribosyltransferase family.</text>
</comment>
<dbReference type="GO" id="GO:0032263">
    <property type="term" value="P:GMP salvage"/>
    <property type="evidence" value="ECO:0007669"/>
    <property type="project" value="TreeGrafter"/>
</dbReference>
<evidence type="ECO:0000256" key="1">
    <source>
        <dbReference type="ARBA" id="ARBA00001946"/>
    </source>
</evidence>
<evidence type="ECO:0000256" key="14">
    <source>
        <dbReference type="ARBA" id="ARBA00049402"/>
    </source>
</evidence>
<dbReference type="InterPro" id="IPR005904">
    <property type="entry name" value="Hxn_phspho_trans"/>
</dbReference>
<evidence type="ECO:0000256" key="4">
    <source>
        <dbReference type="ARBA" id="ARBA00008391"/>
    </source>
</evidence>
<dbReference type="CDD" id="cd06223">
    <property type="entry name" value="PRTases_typeI"/>
    <property type="match status" value="1"/>
</dbReference>
<reference evidence="17 18" key="1">
    <citation type="journal article" date="2011" name="Stand. Genomic Sci.">
        <title>Non-contiguous finished genome sequence of Bacteroides coprosuis type strain (PC139).</title>
        <authorList>
            <person name="Land M."/>
            <person name="Held B."/>
            <person name="Gronow S."/>
            <person name="Abt B."/>
            <person name="Lucas S."/>
            <person name="Del Rio T.G."/>
            <person name="Nolan M."/>
            <person name="Tice H."/>
            <person name="Cheng J.F."/>
            <person name="Pitluck S."/>
            <person name="Liolios K."/>
            <person name="Pagani I."/>
            <person name="Ivanova N."/>
            <person name="Mavromatis K."/>
            <person name="Mikhailova N."/>
            <person name="Pati A."/>
            <person name="Tapia R."/>
            <person name="Han C."/>
            <person name="Goodwin L."/>
            <person name="Chen A."/>
            <person name="Palaniappan K."/>
            <person name="Hauser L."/>
            <person name="Brambilla E.M."/>
            <person name="Rohde M."/>
            <person name="Goker M."/>
            <person name="Detter J.C."/>
            <person name="Woyke T."/>
            <person name="Bristow J."/>
            <person name="Eisen J.A."/>
            <person name="Markowitz V."/>
            <person name="Hugenholtz P."/>
            <person name="Kyrpides N.C."/>
            <person name="Klenk H.P."/>
            <person name="Lapidus A."/>
        </authorList>
    </citation>
    <scope>NUCLEOTIDE SEQUENCE</scope>
    <source>
        <strain evidence="17 18">DSM 18011</strain>
    </source>
</reference>
<comment type="cofactor">
    <cofactor evidence="1 15">
        <name>Mg(2+)</name>
        <dbReference type="ChEBI" id="CHEBI:18420"/>
    </cofactor>
</comment>
<evidence type="ECO:0000313" key="17">
    <source>
        <dbReference type="EMBL" id="EGJ70997.1"/>
    </source>
</evidence>
<dbReference type="GO" id="GO:0004422">
    <property type="term" value="F:hypoxanthine phosphoribosyltransferase activity"/>
    <property type="evidence" value="ECO:0007669"/>
    <property type="project" value="InterPro"/>
</dbReference>
<evidence type="ECO:0000259" key="16">
    <source>
        <dbReference type="Pfam" id="PF00156"/>
    </source>
</evidence>
<comment type="subcellular location">
    <subcellularLocation>
        <location evidence="2 15">Cytoplasm</location>
    </subcellularLocation>
</comment>
<dbReference type="Pfam" id="PF00156">
    <property type="entry name" value="Pribosyltran"/>
    <property type="match status" value="1"/>
</dbReference>
<dbReference type="EC" id="2.4.2.8" evidence="5 15"/>
<evidence type="ECO:0000256" key="2">
    <source>
        <dbReference type="ARBA" id="ARBA00004496"/>
    </source>
</evidence>
<evidence type="ECO:0000256" key="12">
    <source>
        <dbReference type="ARBA" id="ARBA00022842"/>
    </source>
</evidence>
<evidence type="ECO:0000256" key="6">
    <source>
        <dbReference type="ARBA" id="ARBA00022490"/>
    </source>
</evidence>
<feature type="domain" description="Phosphoribosyltransferase" evidence="16">
    <location>
        <begin position="18"/>
        <end position="163"/>
    </location>
</feature>
<dbReference type="GO" id="GO:0000287">
    <property type="term" value="F:magnesium ion binding"/>
    <property type="evidence" value="ECO:0007669"/>
    <property type="project" value="TreeGrafter"/>
</dbReference>
<evidence type="ECO:0000256" key="7">
    <source>
        <dbReference type="ARBA" id="ARBA00022676"/>
    </source>
</evidence>
<evidence type="ECO:0000313" key="18">
    <source>
        <dbReference type="Proteomes" id="UP000018439"/>
    </source>
</evidence>
<dbReference type="eggNOG" id="COG0634">
    <property type="taxonomic scope" value="Bacteria"/>
</dbReference>
<keyword evidence="8 15" id="KW-0808">Transferase</keyword>
<dbReference type="GO" id="GO:0032264">
    <property type="term" value="P:IMP salvage"/>
    <property type="evidence" value="ECO:0007669"/>
    <property type="project" value="UniProtKB-UniPathway"/>
</dbReference>
<dbReference type="AlphaFoldDB" id="F3ZT35"/>
<dbReference type="PANTHER" id="PTHR43340:SF1">
    <property type="entry name" value="HYPOXANTHINE PHOSPHORIBOSYLTRANSFERASE"/>
    <property type="match status" value="1"/>
</dbReference>
<keyword evidence="12 15" id="KW-0460">Magnesium</keyword>
<dbReference type="GO" id="GO:0052657">
    <property type="term" value="F:guanine phosphoribosyltransferase activity"/>
    <property type="evidence" value="ECO:0007669"/>
    <property type="project" value="RHEA"/>
</dbReference>
<dbReference type="OrthoDB" id="9802824at2"/>
<accession>F3ZT35</accession>
<dbReference type="GO" id="GO:0006166">
    <property type="term" value="P:purine ribonucleoside salvage"/>
    <property type="evidence" value="ECO:0007669"/>
    <property type="project" value="UniProtKB-KW"/>
</dbReference>
<protein>
    <recommendedName>
        <fullName evidence="5 15">Hypoxanthine phosphoribosyltransferase</fullName>
        <ecNumber evidence="5 15">2.4.2.8</ecNumber>
    </recommendedName>
</protein>
<dbReference type="GO" id="GO:0006178">
    <property type="term" value="P:guanine salvage"/>
    <property type="evidence" value="ECO:0007669"/>
    <property type="project" value="TreeGrafter"/>
</dbReference>
<keyword evidence="11 15" id="KW-0547">Nucleotide-binding</keyword>
<dbReference type="NCBIfam" id="TIGR01203">
    <property type="entry name" value="HGPRTase"/>
    <property type="match status" value="1"/>
</dbReference>
<comment type="catalytic activity">
    <reaction evidence="13">
        <text>GMP + diphosphate = guanine + 5-phospho-alpha-D-ribose 1-diphosphate</text>
        <dbReference type="Rhea" id="RHEA:25424"/>
        <dbReference type="ChEBI" id="CHEBI:16235"/>
        <dbReference type="ChEBI" id="CHEBI:33019"/>
        <dbReference type="ChEBI" id="CHEBI:58017"/>
        <dbReference type="ChEBI" id="CHEBI:58115"/>
        <dbReference type="EC" id="2.4.2.8"/>
    </reaction>
    <physiologicalReaction direction="right-to-left" evidence="13">
        <dbReference type="Rhea" id="RHEA:25426"/>
    </physiologicalReaction>
</comment>
<dbReference type="HOGENOM" id="CLU_073615_0_2_10"/>
<evidence type="ECO:0000256" key="10">
    <source>
        <dbReference type="ARBA" id="ARBA00022726"/>
    </source>
</evidence>
<gene>
    <name evidence="17" type="ORF">Bcop_0781</name>
</gene>
<evidence type="ECO:0000256" key="13">
    <source>
        <dbReference type="ARBA" id="ARBA00048811"/>
    </source>
</evidence>
<dbReference type="InterPro" id="IPR050408">
    <property type="entry name" value="HGPRT"/>
</dbReference>
<evidence type="ECO:0000256" key="9">
    <source>
        <dbReference type="ARBA" id="ARBA00022723"/>
    </source>
</evidence>
<dbReference type="GO" id="GO:0005829">
    <property type="term" value="C:cytosol"/>
    <property type="evidence" value="ECO:0007669"/>
    <property type="project" value="TreeGrafter"/>
</dbReference>
<dbReference type="EMBL" id="CM001167">
    <property type="protein sequence ID" value="EGJ70997.1"/>
    <property type="molecule type" value="Genomic_DNA"/>
</dbReference>
<comment type="pathway">
    <text evidence="3 15">Purine metabolism; IMP biosynthesis via salvage pathway; IMP from hypoxanthine: step 1/1.</text>
</comment>
<comment type="catalytic activity">
    <reaction evidence="14">
        <text>IMP + diphosphate = hypoxanthine + 5-phospho-alpha-D-ribose 1-diphosphate</text>
        <dbReference type="Rhea" id="RHEA:17973"/>
        <dbReference type="ChEBI" id="CHEBI:17368"/>
        <dbReference type="ChEBI" id="CHEBI:33019"/>
        <dbReference type="ChEBI" id="CHEBI:58017"/>
        <dbReference type="ChEBI" id="CHEBI:58053"/>
        <dbReference type="EC" id="2.4.2.8"/>
    </reaction>
    <physiologicalReaction direction="right-to-left" evidence="14">
        <dbReference type="Rhea" id="RHEA:17975"/>
    </physiologicalReaction>
</comment>
<dbReference type="UniPathway" id="UPA00591">
    <property type="reaction ID" value="UER00648"/>
</dbReference>
<keyword evidence="7 15" id="KW-0328">Glycosyltransferase</keyword>
<name>F3ZT35_9BACE</name>
<sequence length="178" mass="20027">MDRIRVKDKEFEVSIPEEKIAKEVERVANEINTELAGKDPLFISVLNGAFMFTSDLMKHITIPCQISFVKLASYQGVASTGKVKEVIGLNEDIAGRTIVIVEDIVDTGLTMQRLLETLGTRNPKEIYIASLLVKPEKLKVDLDINFIAFNIPNDFILGYGLDYDGYARNLRQIYTVVE</sequence>
<dbReference type="GO" id="GO:0000166">
    <property type="term" value="F:nucleotide binding"/>
    <property type="evidence" value="ECO:0007669"/>
    <property type="project" value="UniProtKB-KW"/>
</dbReference>
<evidence type="ECO:0000256" key="5">
    <source>
        <dbReference type="ARBA" id="ARBA00011895"/>
    </source>
</evidence>
<dbReference type="Proteomes" id="UP000018439">
    <property type="component" value="Chromosome"/>
</dbReference>
<dbReference type="STRING" id="679937.Bcop_0781"/>
<organism evidence="17 18">
    <name type="scientific">Bacteroides coprosuis DSM 18011</name>
    <dbReference type="NCBI Taxonomy" id="679937"/>
    <lineage>
        <taxon>Bacteria</taxon>
        <taxon>Pseudomonadati</taxon>
        <taxon>Bacteroidota</taxon>
        <taxon>Bacteroidia</taxon>
        <taxon>Bacteroidales</taxon>
        <taxon>Bacteroidaceae</taxon>
        <taxon>Bacteroides</taxon>
    </lineage>
</organism>
<dbReference type="Gene3D" id="3.40.50.2020">
    <property type="match status" value="1"/>
</dbReference>
<keyword evidence="10 15" id="KW-0660">Purine salvage</keyword>
<keyword evidence="9 15" id="KW-0479">Metal-binding</keyword>
<dbReference type="InterPro" id="IPR029057">
    <property type="entry name" value="PRTase-like"/>
</dbReference>
<evidence type="ECO:0000256" key="15">
    <source>
        <dbReference type="RuleBase" id="RU364099"/>
    </source>
</evidence>
<dbReference type="SUPFAM" id="SSF53271">
    <property type="entry name" value="PRTase-like"/>
    <property type="match status" value="1"/>
</dbReference>
<keyword evidence="18" id="KW-1185">Reference proteome</keyword>
<evidence type="ECO:0000256" key="11">
    <source>
        <dbReference type="ARBA" id="ARBA00022741"/>
    </source>
</evidence>